<comment type="caution">
    <text evidence="1">The sequence shown here is derived from an EMBL/GenBank/DDBJ whole genome shotgun (WGS) entry which is preliminary data.</text>
</comment>
<proteinExistence type="predicted"/>
<reference evidence="1 2" key="1">
    <citation type="submission" date="2018-08" db="EMBL/GenBank/DDBJ databases">
        <title>A genome reference for cultivated species of the human gut microbiota.</title>
        <authorList>
            <person name="Zou Y."/>
            <person name="Xue W."/>
            <person name="Luo G."/>
        </authorList>
    </citation>
    <scope>NUCLEOTIDE SEQUENCE [LARGE SCALE GENOMIC DNA]</scope>
    <source>
        <strain evidence="1 2">AM22-9LB</strain>
    </source>
</reference>
<evidence type="ECO:0000313" key="1">
    <source>
        <dbReference type="EMBL" id="RHG19914.1"/>
    </source>
</evidence>
<dbReference type="RefSeq" id="WP_118197236.1">
    <property type="nucleotide sequence ID" value="NZ_QRHZ01000001.1"/>
</dbReference>
<gene>
    <name evidence="1" type="ORF">DW272_01530</name>
</gene>
<evidence type="ECO:0000313" key="2">
    <source>
        <dbReference type="Proteomes" id="UP000284220"/>
    </source>
</evidence>
<dbReference type="EMBL" id="QRHZ01000001">
    <property type="protein sequence ID" value="RHG19914.1"/>
    <property type="molecule type" value="Genomic_DNA"/>
</dbReference>
<dbReference type="AlphaFoldDB" id="A0A414SK02"/>
<organism evidence="1 2">
    <name type="scientific">Blautia obeum</name>
    <dbReference type="NCBI Taxonomy" id="40520"/>
    <lineage>
        <taxon>Bacteria</taxon>
        <taxon>Bacillati</taxon>
        <taxon>Bacillota</taxon>
        <taxon>Clostridia</taxon>
        <taxon>Lachnospirales</taxon>
        <taxon>Lachnospiraceae</taxon>
        <taxon>Blautia</taxon>
    </lineage>
</organism>
<accession>A0A414SK02</accession>
<name>A0A414SK02_9FIRM</name>
<protein>
    <submittedName>
        <fullName evidence="1">Uncharacterized protein</fullName>
    </submittedName>
</protein>
<sequence length="192" mass="22250">MNINEKCPNCRQKGHLSYLNIYGQTIIKCMTCGSLYNQDGSKYVFPKTFCYICPKCGNDYVYPENYAHTCKKCGYPNMIKTEFTGDEHTKLAMDNDEKFEKFLSHLREKYVVDNPDLDKELYQETLDKEFQDSLLNSVEEEEYEEPKIHCPKCNSTNITTGQRGYSFWTGFLGSGKTMNRCGNCGYKWTPGK</sequence>
<dbReference type="Proteomes" id="UP000284220">
    <property type="component" value="Unassembled WGS sequence"/>
</dbReference>